<comment type="caution">
    <text evidence="2">The sequence shown here is derived from an EMBL/GenBank/DDBJ whole genome shotgun (WGS) entry which is preliminary data.</text>
</comment>
<dbReference type="Gene3D" id="3.20.20.370">
    <property type="entry name" value="Glycoside hydrolase/deacetylase"/>
    <property type="match status" value="1"/>
</dbReference>
<reference evidence="2 3" key="1">
    <citation type="submission" date="2024-02" db="EMBL/GenBank/DDBJ databases">
        <title>Deinococcus xinjiangensis NBRC 107630.</title>
        <authorList>
            <person name="Ichikawa N."/>
            <person name="Katano-Makiyama Y."/>
            <person name="Hidaka K."/>
        </authorList>
    </citation>
    <scope>NUCLEOTIDE SEQUENCE [LARGE SCALE GENOMIC DNA]</scope>
    <source>
        <strain evidence="2 3">NBRC 107630</strain>
    </source>
</reference>
<sequence length="233" mass="25257">MNLGWRGLLFGAGLAVLAGEVLGRAAGVGALGSGPRTGHKVALTFDDGPSERTPELLRVLAKHGAQATFFVTQPACEAFPEALADLQAAGHQTESHGRWHTHALLLGPVREWAQIAWQPVPAAKLYRPPYGGHSPLTRLFASLLGRQIALWDTEGRDWRGERAAELAQHTAQRVQAGSVILLHDGPAVTPELLDLLLQDLASRGLQSVRLDELPMRQIGWDDGLRRLWQSYGG</sequence>
<organism evidence="2 3">
    <name type="scientific">Deinococcus xinjiangensis</name>
    <dbReference type="NCBI Taxonomy" id="457454"/>
    <lineage>
        <taxon>Bacteria</taxon>
        <taxon>Thermotogati</taxon>
        <taxon>Deinococcota</taxon>
        <taxon>Deinococci</taxon>
        <taxon>Deinococcales</taxon>
        <taxon>Deinococcaceae</taxon>
        <taxon>Deinococcus</taxon>
    </lineage>
</organism>
<protein>
    <recommendedName>
        <fullName evidence="1">NodB homology domain-containing protein</fullName>
    </recommendedName>
</protein>
<proteinExistence type="predicted"/>
<accession>A0ABP9VG99</accession>
<dbReference type="Proteomes" id="UP001458946">
    <property type="component" value="Unassembled WGS sequence"/>
</dbReference>
<evidence type="ECO:0000313" key="2">
    <source>
        <dbReference type="EMBL" id="GAA5503786.1"/>
    </source>
</evidence>
<name>A0ABP9VG99_9DEIO</name>
<evidence type="ECO:0000313" key="3">
    <source>
        <dbReference type="Proteomes" id="UP001458946"/>
    </source>
</evidence>
<dbReference type="SUPFAM" id="SSF88713">
    <property type="entry name" value="Glycoside hydrolase/deacetylase"/>
    <property type="match status" value="1"/>
</dbReference>
<dbReference type="EMBL" id="BAABRN010000067">
    <property type="protein sequence ID" value="GAA5503786.1"/>
    <property type="molecule type" value="Genomic_DNA"/>
</dbReference>
<dbReference type="InterPro" id="IPR002509">
    <property type="entry name" value="NODB_dom"/>
</dbReference>
<dbReference type="InterPro" id="IPR011330">
    <property type="entry name" value="Glyco_hydro/deAcase_b/a-brl"/>
</dbReference>
<keyword evidence="3" id="KW-1185">Reference proteome</keyword>
<gene>
    <name evidence="2" type="ORF">Dxin01_03549</name>
</gene>
<dbReference type="Pfam" id="PF01522">
    <property type="entry name" value="Polysacc_deac_1"/>
    <property type="match status" value="1"/>
</dbReference>
<feature type="domain" description="NodB homology" evidence="1">
    <location>
        <begin position="39"/>
        <end position="233"/>
    </location>
</feature>
<evidence type="ECO:0000259" key="1">
    <source>
        <dbReference type="PROSITE" id="PS51677"/>
    </source>
</evidence>
<dbReference type="PANTHER" id="PTHR10587">
    <property type="entry name" value="GLYCOSYL TRANSFERASE-RELATED"/>
    <property type="match status" value="1"/>
</dbReference>
<dbReference type="InterPro" id="IPR050248">
    <property type="entry name" value="Polysacc_deacetylase_ArnD"/>
</dbReference>
<dbReference type="PROSITE" id="PS51677">
    <property type="entry name" value="NODB"/>
    <property type="match status" value="1"/>
</dbReference>
<dbReference type="PANTHER" id="PTHR10587:SF137">
    <property type="entry name" value="4-DEOXY-4-FORMAMIDO-L-ARABINOSE-PHOSPHOUNDECAPRENOL DEFORMYLASE ARND-RELATED"/>
    <property type="match status" value="1"/>
</dbReference>
<dbReference type="RefSeq" id="WP_353543758.1">
    <property type="nucleotide sequence ID" value="NZ_BAABRN010000067.1"/>
</dbReference>